<evidence type="ECO:0000313" key="3">
    <source>
        <dbReference type="EMBL" id="AYM77338.1"/>
    </source>
</evidence>
<organism evidence="3 4">
    <name type="scientific">Janthinobacterium agaricidamnosum</name>
    <dbReference type="NCBI Taxonomy" id="55508"/>
    <lineage>
        <taxon>Bacteria</taxon>
        <taxon>Pseudomonadati</taxon>
        <taxon>Pseudomonadota</taxon>
        <taxon>Betaproteobacteria</taxon>
        <taxon>Burkholderiales</taxon>
        <taxon>Oxalobacteraceae</taxon>
        <taxon>Janthinobacterium</taxon>
    </lineage>
</organism>
<dbReference type="AlphaFoldDB" id="A0A3G2EAH0"/>
<name>A0A3G2EAH0_9BURK</name>
<dbReference type="Pfam" id="PF13372">
    <property type="entry name" value="Alginate_exp"/>
    <property type="match status" value="1"/>
</dbReference>
<feature type="chain" id="PRO_5018233920" description="Alginate export domain-containing protein" evidence="1">
    <location>
        <begin position="27"/>
        <end position="498"/>
    </location>
</feature>
<dbReference type="Proteomes" id="UP000279594">
    <property type="component" value="Chromosome"/>
</dbReference>
<evidence type="ECO:0000313" key="4">
    <source>
        <dbReference type="Proteomes" id="UP000279594"/>
    </source>
</evidence>
<keyword evidence="4" id="KW-1185">Reference proteome</keyword>
<feature type="signal peptide" evidence="1">
    <location>
        <begin position="1"/>
        <end position="26"/>
    </location>
</feature>
<gene>
    <name evidence="3" type="ORF">D9M09_17190</name>
</gene>
<evidence type="ECO:0000259" key="2">
    <source>
        <dbReference type="Pfam" id="PF13372"/>
    </source>
</evidence>
<keyword evidence="1" id="KW-0732">Signal</keyword>
<accession>A0A3G2EAH0</accession>
<sequence>MTTQAMFPVRSSLVLALLGWSAACAAAGQLDPDGQSSMEKEVARRAAVEPAMAAGWHMMRSVEAGVQVAGESNLFWKLSNTPARNPGFDFNPYWYEFYVKPALGFKRNVGDGKQLYARVSAVGSGTLRHDPFGAGDTGRISIEEFVAGIRMPLGGTRAMVDVSAGAQNFTLGTGMLIANGGSNGFDRGALKLGPRKAFQNSVVARISQDAFSAQAFYLDPNENPDNDSGTRVVGVDVSYAPANDRKAGVAYGKVPRSHAAYPQAAPGGIGAPLAVPDGRKDLQFVYGYARVPVLPTVLSKGWFGVDAAREWNTREPMRAWGWRTEGGFSLPDVAWTPKFTLGYQSFFGDDPRTARNERFDPLFFEGTPGAWASGSKATWVFVNANVNALQATIELHPTPKDTVTAYLAQVRANQMGSPLQFGQATRLDVPGGAPLVIAGVLRPMLANDVFVKYVRVVNPNTYLTLGFSASFAQSGVNQLVNGQARTWRGWLANVVWVY</sequence>
<feature type="domain" description="Alginate export" evidence="2">
    <location>
        <begin position="317"/>
        <end position="407"/>
    </location>
</feature>
<dbReference type="RefSeq" id="WP_121669987.1">
    <property type="nucleotide sequence ID" value="NZ_CP033019.1"/>
</dbReference>
<protein>
    <recommendedName>
        <fullName evidence="2">Alginate export domain-containing protein</fullName>
    </recommendedName>
</protein>
<evidence type="ECO:0000256" key="1">
    <source>
        <dbReference type="SAM" id="SignalP"/>
    </source>
</evidence>
<proteinExistence type="predicted"/>
<dbReference type="EMBL" id="CP033019">
    <property type="protein sequence ID" value="AYM77338.1"/>
    <property type="molecule type" value="Genomic_DNA"/>
</dbReference>
<dbReference type="InterPro" id="IPR025388">
    <property type="entry name" value="Alginate_export_dom"/>
</dbReference>
<reference evidence="3 4" key="1">
    <citation type="submission" date="2018-10" db="EMBL/GenBank/DDBJ databases">
        <title>Effects of UV and annual dynamics of microbial communities in freshwater RAS systems.</title>
        <authorList>
            <person name="Bekkelund A.K."/>
            <person name="Hansen B.R."/>
            <person name="Stokken H."/>
            <person name="Eriksen B.F."/>
            <person name="Kashulin N.A."/>
        </authorList>
    </citation>
    <scope>NUCLEOTIDE SEQUENCE [LARGE SCALE GENOMIC DNA]</scope>
    <source>
        <strain evidence="3 4">BHSEK</strain>
    </source>
</reference>